<evidence type="ECO:0000313" key="1">
    <source>
        <dbReference type="EMBL" id="AYC65104.1"/>
    </source>
</evidence>
<keyword evidence="1" id="KW-0150">Chloroplast</keyword>
<accession>A0A386B085</accession>
<dbReference type="AlphaFoldDB" id="A0A386B085"/>
<dbReference type="GeneID" id="38279091"/>
<reference evidence="1" key="1">
    <citation type="submission" date="2018-07" db="EMBL/GenBank/DDBJ databases">
        <authorList>
            <person name="Quirk P.G."/>
            <person name="Krulwich T.A."/>
        </authorList>
    </citation>
    <scope>NUCLEOTIDE SEQUENCE</scope>
</reference>
<dbReference type="EMBL" id="MH591106">
    <property type="protein sequence ID" value="AYC65104.1"/>
    <property type="molecule type" value="Genomic_DNA"/>
</dbReference>
<organism evidence="1">
    <name type="scientific">Caulerpa verticillata</name>
    <dbReference type="NCBI Taxonomy" id="177082"/>
    <lineage>
        <taxon>Eukaryota</taxon>
        <taxon>Viridiplantae</taxon>
        <taxon>Chlorophyta</taxon>
        <taxon>core chlorophytes</taxon>
        <taxon>Ulvophyceae</taxon>
        <taxon>TCBD clade</taxon>
        <taxon>Bryopsidales</taxon>
        <taxon>Halimedineae</taxon>
        <taxon>Caulerpaceae</taxon>
        <taxon>Caulerpa</taxon>
    </lineage>
</organism>
<name>A0A386B085_9CHLO</name>
<dbReference type="RefSeq" id="YP_009519194.1">
    <property type="nucleotide sequence ID" value="NC_039523.1"/>
</dbReference>
<sequence>MVNPQNFALYLTFILNYYYIKRAYYLLNRSGDKILFAEKSKFAQKDLERVENESVEDVISQITGDCSSAATEKKLVCQAVFGNEDVKAVVGMKSGYRLYLTKKQKAILRRNFRYSDEGPSEISHYNNRPSPIILEPVNRFRITQITSKYVEFKSPPFYGGLALIIVLLALLFDGFRKSFQKKLPPSQPIKPIKIDKEKEENLNFAENDHEVVEKRF</sequence>
<geneLocation type="chloroplast" evidence="1"/>
<proteinExistence type="predicted"/>
<gene>
    <name evidence="1" type="primary">orf216</name>
</gene>
<protein>
    <submittedName>
        <fullName evidence="1">Uncharacterized protein</fullName>
    </submittedName>
</protein>
<keyword evidence="1" id="KW-0934">Plastid</keyword>
<reference evidence="1" key="2">
    <citation type="journal article" date="2019" name="Mol. Phylogenet. Evol.">
        <title>Reassessment of the classification of bryopsidales (chlorophyta) based on chloroplast phylogenomic analyses.</title>
        <authorList>
            <person name="Cremen M.C."/>
            <person name="Leliaert F."/>
            <person name="West J."/>
            <person name="Lam D.W."/>
            <person name="Shimada S."/>
            <person name="Lopez-Bautista J.M."/>
            <person name="Verbruggen H."/>
        </authorList>
    </citation>
    <scope>NUCLEOTIDE SEQUENCE</scope>
</reference>